<reference evidence="2 3" key="1">
    <citation type="submission" date="2016-10" db="EMBL/GenBank/DDBJ databases">
        <title>The genome sequence of Colletotrichum fioriniae PJ7.</title>
        <authorList>
            <person name="Baroncelli R."/>
        </authorList>
    </citation>
    <scope>NUCLEOTIDE SEQUENCE [LARGE SCALE GENOMIC DNA]</scope>
    <source>
        <strain evidence="2 3">IMI 309622</strain>
    </source>
</reference>
<organism evidence="2 3">
    <name type="scientific">Colletotrichum costaricense</name>
    <dbReference type="NCBI Taxonomy" id="1209916"/>
    <lineage>
        <taxon>Eukaryota</taxon>
        <taxon>Fungi</taxon>
        <taxon>Dikarya</taxon>
        <taxon>Ascomycota</taxon>
        <taxon>Pezizomycotina</taxon>
        <taxon>Sordariomycetes</taxon>
        <taxon>Hypocreomycetidae</taxon>
        <taxon>Glomerellales</taxon>
        <taxon>Glomerellaceae</taxon>
        <taxon>Colletotrichum</taxon>
        <taxon>Colletotrichum acutatum species complex</taxon>
    </lineage>
</organism>
<protein>
    <submittedName>
        <fullName evidence="2">Uncharacterized protein</fullName>
    </submittedName>
</protein>
<evidence type="ECO:0000313" key="2">
    <source>
        <dbReference type="EMBL" id="KAK1505132.1"/>
    </source>
</evidence>
<dbReference type="EMBL" id="MOOE01000033">
    <property type="protein sequence ID" value="KAK1505132.1"/>
    <property type="molecule type" value="Genomic_DNA"/>
</dbReference>
<keyword evidence="3" id="KW-1185">Reference proteome</keyword>
<gene>
    <name evidence="2" type="ORF">CCOS01_16706</name>
</gene>
<feature type="region of interest" description="Disordered" evidence="1">
    <location>
        <begin position="23"/>
        <end position="45"/>
    </location>
</feature>
<dbReference type="GeneID" id="85348389"/>
<dbReference type="RefSeq" id="XP_060304509.1">
    <property type="nucleotide sequence ID" value="XM_060464842.1"/>
</dbReference>
<dbReference type="AlphaFoldDB" id="A0AAI9YF36"/>
<dbReference type="Proteomes" id="UP001240678">
    <property type="component" value="Unassembled WGS sequence"/>
</dbReference>
<comment type="caution">
    <text evidence="2">The sequence shown here is derived from an EMBL/GenBank/DDBJ whole genome shotgun (WGS) entry which is preliminary data.</text>
</comment>
<accession>A0AAI9YF36</accession>
<feature type="compositionally biased region" description="Polar residues" evidence="1">
    <location>
        <begin position="23"/>
        <end position="44"/>
    </location>
</feature>
<feature type="non-terminal residue" evidence="2">
    <location>
        <position position="1"/>
    </location>
</feature>
<evidence type="ECO:0000313" key="3">
    <source>
        <dbReference type="Proteomes" id="UP001240678"/>
    </source>
</evidence>
<name>A0AAI9YF36_9PEZI</name>
<proteinExistence type="predicted"/>
<sequence>SAPSIKNQAPAPTPTAAYRLCRASQSHPAKSKFRNITTSSNGYPQTLRAKAFTRPPSSRFFVFTPPPVHGPRHTTQPPNAPPRDPPLHCLEPDALCAARFSPPPSSYTRAHHTKASRHPVLHHGSWPHPRKGPIISLRDYSHAVVPKRVHGCTAYPYPVSQSLQAHSSSSYGIGMHQVVCTCLCAWCIRTS</sequence>
<evidence type="ECO:0000256" key="1">
    <source>
        <dbReference type="SAM" id="MobiDB-lite"/>
    </source>
</evidence>